<gene>
    <name evidence="9" type="ORF">H8S02_05325</name>
</gene>
<feature type="transmembrane region" description="Helical" evidence="8">
    <location>
        <begin position="160"/>
        <end position="190"/>
    </location>
</feature>
<comment type="similarity">
    <text evidence="2">Belongs to the auxin efflux carrier (TC 2.A.69) family.</text>
</comment>
<feature type="transmembrane region" description="Helical" evidence="8">
    <location>
        <begin position="235"/>
        <end position="258"/>
    </location>
</feature>
<evidence type="ECO:0000256" key="5">
    <source>
        <dbReference type="ARBA" id="ARBA00022692"/>
    </source>
</evidence>
<evidence type="ECO:0000256" key="4">
    <source>
        <dbReference type="ARBA" id="ARBA00022475"/>
    </source>
</evidence>
<feature type="transmembrane region" description="Helical" evidence="8">
    <location>
        <begin position="6"/>
        <end position="25"/>
    </location>
</feature>
<keyword evidence="5 8" id="KW-0812">Transmembrane</keyword>
<evidence type="ECO:0000256" key="1">
    <source>
        <dbReference type="ARBA" id="ARBA00004651"/>
    </source>
</evidence>
<evidence type="ECO:0000256" key="2">
    <source>
        <dbReference type="ARBA" id="ARBA00010145"/>
    </source>
</evidence>
<feature type="transmembrane region" description="Helical" evidence="8">
    <location>
        <begin position="101"/>
        <end position="121"/>
    </location>
</feature>
<dbReference type="InterPro" id="IPR038770">
    <property type="entry name" value="Na+/solute_symporter_sf"/>
</dbReference>
<keyword evidence="6 8" id="KW-1133">Transmembrane helix</keyword>
<accession>A0ABR7GM30</accession>
<dbReference type="Proteomes" id="UP000641741">
    <property type="component" value="Unassembled WGS sequence"/>
</dbReference>
<dbReference type="PANTHER" id="PTHR36838">
    <property type="entry name" value="AUXIN EFFLUX CARRIER FAMILY PROTEIN"/>
    <property type="match status" value="1"/>
</dbReference>
<dbReference type="EMBL" id="JACOPK010000004">
    <property type="protein sequence ID" value="MBC5695367.1"/>
    <property type="molecule type" value="Genomic_DNA"/>
</dbReference>
<keyword evidence="4" id="KW-1003">Cell membrane</keyword>
<sequence>MEAAVLTLHQVILMMLLIAVGIACARLKWFSDEVAQALSRFLLWFVTPALLIDAFSRDYNAAEAHNLLLSGLLGIVFHLLAAGIAKLAIRCGDKGKCAVARMSAMYSNCGFMAFPLISAVFGEIGVFYGSAFVGMFNLSLWTQGRALLLGRKGITMRGALCNAGVLGTIAGCVLYFCRFPLCYFAVLYILHVSRWGSAGGSIGTVVMLCASCPSAASSVLMTASLGMDSVYGSRIIFMTSILSVFTIPMLALLTSLILL</sequence>
<comment type="subcellular location">
    <subcellularLocation>
        <location evidence="1">Cell membrane</location>
        <topology evidence="1">Multi-pass membrane protein</topology>
    </subcellularLocation>
</comment>
<proteinExistence type="inferred from homology"/>
<reference evidence="9 10" key="1">
    <citation type="submission" date="2020-08" db="EMBL/GenBank/DDBJ databases">
        <title>Genome public.</title>
        <authorList>
            <person name="Liu C."/>
            <person name="Sun Q."/>
        </authorList>
    </citation>
    <scope>NUCLEOTIDE SEQUENCE [LARGE SCALE GENOMIC DNA]</scope>
    <source>
        <strain evidence="9 10">M2</strain>
    </source>
</reference>
<dbReference type="RefSeq" id="WP_186969642.1">
    <property type="nucleotide sequence ID" value="NZ_JACOPK010000004.1"/>
</dbReference>
<evidence type="ECO:0000256" key="7">
    <source>
        <dbReference type="ARBA" id="ARBA00023136"/>
    </source>
</evidence>
<evidence type="ECO:0000313" key="10">
    <source>
        <dbReference type="Proteomes" id="UP000641741"/>
    </source>
</evidence>
<evidence type="ECO:0000313" key="9">
    <source>
        <dbReference type="EMBL" id="MBC5695367.1"/>
    </source>
</evidence>
<feature type="transmembrane region" description="Helical" evidence="8">
    <location>
        <begin position="67"/>
        <end position="89"/>
    </location>
</feature>
<comment type="caution">
    <text evidence="9">The sequence shown here is derived from an EMBL/GenBank/DDBJ whole genome shotgun (WGS) entry which is preliminary data.</text>
</comment>
<keyword evidence="10" id="KW-1185">Reference proteome</keyword>
<dbReference type="Gene3D" id="1.20.1530.20">
    <property type="match status" value="1"/>
</dbReference>
<dbReference type="InterPro" id="IPR004776">
    <property type="entry name" value="Mem_transp_PIN-like"/>
</dbReference>
<keyword evidence="7 8" id="KW-0472">Membrane</keyword>
<keyword evidence="3" id="KW-0813">Transport</keyword>
<feature type="transmembrane region" description="Helical" evidence="8">
    <location>
        <begin position="37"/>
        <end position="55"/>
    </location>
</feature>
<feature type="transmembrane region" description="Helical" evidence="8">
    <location>
        <begin position="202"/>
        <end position="223"/>
    </location>
</feature>
<protein>
    <submittedName>
        <fullName evidence="9">AEC family transporter</fullName>
    </submittedName>
</protein>
<evidence type="ECO:0000256" key="6">
    <source>
        <dbReference type="ARBA" id="ARBA00022989"/>
    </source>
</evidence>
<evidence type="ECO:0000256" key="3">
    <source>
        <dbReference type="ARBA" id="ARBA00022448"/>
    </source>
</evidence>
<organism evidence="9 10">
    <name type="scientific">Agathobaculum hominis</name>
    <dbReference type="NCBI Taxonomy" id="2763014"/>
    <lineage>
        <taxon>Bacteria</taxon>
        <taxon>Bacillati</taxon>
        <taxon>Bacillota</taxon>
        <taxon>Clostridia</taxon>
        <taxon>Eubacteriales</taxon>
        <taxon>Butyricicoccaceae</taxon>
        <taxon>Agathobaculum</taxon>
    </lineage>
</organism>
<evidence type="ECO:0000256" key="8">
    <source>
        <dbReference type="SAM" id="Phobius"/>
    </source>
</evidence>
<dbReference type="PANTHER" id="PTHR36838:SF1">
    <property type="entry name" value="SLR1864 PROTEIN"/>
    <property type="match status" value="1"/>
</dbReference>
<name>A0ABR7GM30_9FIRM</name>
<dbReference type="Pfam" id="PF03547">
    <property type="entry name" value="Mem_trans"/>
    <property type="match status" value="1"/>
</dbReference>